<name>A0AAD6CEF4_9EURO</name>
<dbReference type="Proteomes" id="UP001213681">
    <property type="component" value="Unassembled WGS sequence"/>
</dbReference>
<evidence type="ECO:0000313" key="3">
    <source>
        <dbReference type="Proteomes" id="UP001213681"/>
    </source>
</evidence>
<organism evidence="2 3">
    <name type="scientific">Penicillium daleae</name>
    <dbReference type="NCBI Taxonomy" id="63821"/>
    <lineage>
        <taxon>Eukaryota</taxon>
        <taxon>Fungi</taxon>
        <taxon>Dikarya</taxon>
        <taxon>Ascomycota</taxon>
        <taxon>Pezizomycotina</taxon>
        <taxon>Eurotiomycetes</taxon>
        <taxon>Eurotiomycetidae</taxon>
        <taxon>Eurotiales</taxon>
        <taxon>Aspergillaceae</taxon>
        <taxon>Penicillium</taxon>
    </lineage>
</organism>
<gene>
    <name evidence="2" type="ORF">N7458_002295</name>
</gene>
<sequence>MLSWTSSWELMVERLVLEWKVTHGKWDEKRDGLYDKSKEKPPAYIDRFKSYNLITTLAPNESDGPDDKSNKEEEKLNQV</sequence>
<comment type="caution">
    <text evidence="2">The sequence shown here is derived from an EMBL/GenBank/DDBJ whole genome shotgun (WGS) entry which is preliminary data.</text>
</comment>
<evidence type="ECO:0000313" key="2">
    <source>
        <dbReference type="EMBL" id="KAJ5460743.1"/>
    </source>
</evidence>
<evidence type="ECO:0000256" key="1">
    <source>
        <dbReference type="SAM" id="MobiDB-lite"/>
    </source>
</evidence>
<accession>A0AAD6CEF4</accession>
<reference evidence="2" key="1">
    <citation type="submission" date="2022-12" db="EMBL/GenBank/DDBJ databases">
        <authorList>
            <person name="Petersen C."/>
        </authorList>
    </citation>
    <scope>NUCLEOTIDE SEQUENCE</scope>
    <source>
        <strain evidence="2">IBT 16125</strain>
    </source>
</reference>
<keyword evidence="3" id="KW-1185">Reference proteome</keyword>
<dbReference type="AlphaFoldDB" id="A0AAD6CEF4"/>
<feature type="region of interest" description="Disordered" evidence="1">
    <location>
        <begin position="56"/>
        <end position="79"/>
    </location>
</feature>
<dbReference type="GeneID" id="81595921"/>
<dbReference type="EMBL" id="JAPVEA010000002">
    <property type="protein sequence ID" value="KAJ5460743.1"/>
    <property type="molecule type" value="Genomic_DNA"/>
</dbReference>
<protein>
    <submittedName>
        <fullName evidence="2">Uncharacterized protein</fullName>
    </submittedName>
</protein>
<feature type="compositionally biased region" description="Basic and acidic residues" evidence="1">
    <location>
        <begin position="65"/>
        <end position="79"/>
    </location>
</feature>
<dbReference type="RefSeq" id="XP_056769785.1">
    <property type="nucleotide sequence ID" value="XM_056905678.1"/>
</dbReference>
<reference evidence="2" key="2">
    <citation type="journal article" date="2023" name="IMA Fungus">
        <title>Comparative genomic study of the Penicillium genus elucidates a diverse pangenome and 15 lateral gene transfer events.</title>
        <authorList>
            <person name="Petersen C."/>
            <person name="Sorensen T."/>
            <person name="Nielsen M.R."/>
            <person name="Sondergaard T.E."/>
            <person name="Sorensen J.L."/>
            <person name="Fitzpatrick D.A."/>
            <person name="Frisvad J.C."/>
            <person name="Nielsen K.L."/>
        </authorList>
    </citation>
    <scope>NUCLEOTIDE SEQUENCE</scope>
    <source>
        <strain evidence="2">IBT 16125</strain>
    </source>
</reference>
<proteinExistence type="predicted"/>